<evidence type="ECO:0000256" key="3">
    <source>
        <dbReference type="ARBA" id="ARBA00022692"/>
    </source>
</evidence>
<keyword evidence="10" id="KW-0807">Transducer</keyword>
<accession>A0ABM5GQ65</accession>
<keyword evidence="4" id="KW-0732">Signal</keyword>
<dbReference type="InterPro" id="IPR038550">
    <property type="entry name" value="GPCR_3_9-Cys_sf"/>
</dbReference>
<keyword evidence="2" id="KW-1003">Cell membrane</keyword>
<dbReference type="Gene3D" id="3.40.50.2300">
    <property type="match status" value="2"/>
</dbReference>
<feature type="transmembrane region" description="Helical" evidence="11">
    <location>
        <begin position="654"/>
        <end position="678"/>
    </location>
</feature>
<feature type="transmembrane region" description="Helical" evidence="11">
    <location>
        <begin position="803"/>
        <end position="825"/>
    </location>
</feature>
<dbReference type="RefSeq" id="XP_072859813.1">
    <property type="nucleotide sequence ID" value="XM_073003712.1"/>
</dbReference>
<dbReference type="InterPro" id="IPR017979">
    <property type="entry name" value="GPCR_3_CS"/>
</dbReference>
<dbReference type="InterPro" id="IPR000068">
    <property type="entry name" value="GPCR_3_Ca_sens_rcpt-rel"/>
</dbReference>
<feature type="domain" description="G-protein coupled receptors family 3 profile" evidence="12">
    <location>
        <begin position="583"/>
        <end position="847"/>
    </location>
</feature>
<dbReference type="SUPFAM" id="SSF53822">
    <property type="entry name" value="Periplasmic binding protein-like I"/>
    <property type="match status" value="1"/>
</dbReference>
<dbReference type="Pfam" id="PF07562">
    <property type="entry name" value="NCD3G"/>
    <property type="match status" value="1"/>
</dbReference>
<dbReference type="PRINTS" id="PR00248">
    <property type="entry name" value="GPCRMGR"/>
</dbReference>
<proteinExistence type="predicted"/>
<feature type="transmembrane region" description="Helical" evidence="11">
    <location>
        <begin position="741"/>
        <end position="765"/>
    </location>
</feature>
<dbReference type="PRINTS" id="PR01535">
    <property type="entry name" value="VOMERONASL2R"/>
</dbReference>
<keyword evidence="9" id="KW-0325">Glycoprotein</keyword>
<evidence type="ECO:0000259" key="12">
    <source>
        <dbReference type="PROSITE" id="PS50259"/>
    </source>
</evidence>
<feature type="transmembrane region" description="Helical" evidence="11">
    <location>
        <begin position="620"/>
        <end position="642"/>
    </location>
</feature>
<dbReference type="InterPro" id="IPR017978">
    <property type="entry name" value="GPCR_3_C"/>
</dbReference>
<dbReference type="PANTHER" id="PTHR24061:SF599">
    <property type="entry name" value="G-PROTEIN COUPLED RECEPTORS FAMILY 3 PROFILE DOMAIN-CONTAINING PROTEIN"/>
    <property type="match status" value="1"/>
</dbReference>
<evidence type="ECO:0000313" key="13">
    <source>
        <dbReference type="Proteomes" id="UP001652642"/>
    </source>
</evidence>
<evidence type="ECO:0000256" key="1">
    <source>
        <dbReference type="ARBA" id="ARBA00004651"/>
    </source>
</evidence>
<dbReference type="PANTHER" id="PTHR24061">
    <property type="entry name" value="CALCIUM-SENSING RECEPTOR-RELATED"/>
    <property type="match status" value="1"/>
</dbReference>
<organism evidence="13 14">
    <name type="scientific">Pogona vitticeps</name>
    <name type="common">central bearded dragon</name>
    <dbReference type="NCBI Taxonomy" id="103695"/>
    <lineage>
        <taxon>Eukaryota</taxon>
        <taxon>Metazoa</taxon>
        <taxon>Chordata</taxon>
        <taxon>Craniata</taxon>
        <taxon>Vertebrata</taxon>
        <taxon>Euteleostomi</taxon>
        <taxon>Lepidosauria</taxon>
        <taxon>Squamata</taxon>
        <taxon>Bifurcata</taxon>
        <taxon>Unidentata</taxon>
        <taxon>Episquamata</taxon>
        <taxon>Toxicofera</taxon>
        <taxon>Iguania</taxon>
        <taxon>Acrodonta</taxon>
        <taxon>Agamidae</taxon>
        <taxon>Amphibolurinae</taxon>
        <taxon>Pogona</taxon>
    </lineage>
</organism>
<evidence type="ECO:0000256" key="9">
    <source>
        <dbReference type="ARBA" id="ARBA00023180"/>
    </source>
</evidence>
<evidence type="ECO:0000256" key="4">
    <source>
        <dbReference type="ARBA" id="ARBA00022729"/>
    </source>
</evidence>
<dbReference type="CDD" id="cd15283">
    <property type="entry name" value="7tmC_V2R_pheromone"/>
    <property type="match status" value="1"/>
</dbReference>
<evidence type="ECO:0000256" key="5">
    <source>
        <dbReference type="ARBA" id="ARBA00022989"/>
    </source>
</evidence>
<dbReference type="InterPro" id="IPR000337">
    <property type="entry name" value="GPCR_3"/>
</dbReference>
<dbReference type="Pfam" id="PF00003">
    <property type="entry name" value="7tm_3"/>
    <property type="match status" value="1"/>
</dbReference>
<feature type="transmembrane region" description="Helical" evidence="11">
    <location>
        <begin position="583"/>
        <end position="608"/>
    </location>
</feature>
<keyword evidence="13" id="KW-1185">Reference proteome</keyword>
<dbReference type="Gene3D" id="2.10.50.30">
    <property type="entry name" value="GPCR, family 3, nine cysteines domain"/>
    <property type="match status" value="1"/>
</dbReference>
<dbReference type="PROSITE" id="PS50259">
    <property type="entry name" value="G_PROTEIN_RECEP_F3_4"/>
    <property type="match status" value="1"/>
</dbReference>
<keyword evidence="5 11" id="KW-1133">Transmembrane helix</keyword>
<evidence type="ECO:0000256" key="2">
    <source>
        <dbReference type="ARBA" id="ARBA00022475"/>
    </source>
</evidence>
<evidence type="ECO:0000313" key="14">
    <source>
        <dbReference type="RefSeq" id="XP_072859813.1"/>
    </source>
</evidence>
<dbReference type="InterPro" id="IPR011500">
    <property type="entry name" value="GPCR_3_9-Cys_dom"/>
</dbReference>
<name>A0ABM5GQ65_9SAUR</name>
<keyword evidence="7 11" id="KW-0472">Membrane</keyword>
<keyword evidence="3 11" id="KW-0812">Transmembrane</keyword>
<evidence type="ECO:0000256" key="7">
    <source>
        <dbReference type="ARBA" id="ARBA00023136"/>
    </source>
</evidence>
<gene>
    <name evidence="14" type="primary">LOC110070353</name>
</gene>
<dbReference type="GeneID" id="110070353"/>
<dbReference type="PROSITE" id="PS00981">
    <property type="entry name" value="G_PROTEIN_RECEP_F3_3"/>
    <property type="match status" value="1"/>
</dbReference>
<protein>
    <submittedName>
        <fullName evidence="14">Vomeronasal type-2 receptor 26-like</fullName>
    </submittedName>
</protein>
<sequence>MKPFLIHHQYYQEGGVLIAGIMSQGFRFSHQINFREKPSEDIFEDYMVMTHLYQHIVAFAFAVKEINENQQILSNMSLGFQLYNGYFTASWTYLASIQLLSRQGIFIPNYNCGVEKIPISVIGGPNHHYLFDISSIFSMYKIPQFIYGSAPVIQSNFQSVFLHWMLPGSHQYDGILQLLLHFGWTWVGVITEEDENSEKFVENILPIFVERGICFDFIVRSPKTTFSNNVIVMVEKGFRIVKNVLERTANIVIVHGDILLFILLRFISIIAEMEGMPLQTKQKVWIMTAQMDFISCGFQRSWDINMLHGALSFTLHSKDLLGFQEFLQMRTPTLVKEDGFLRAFWEDVFLCSFSQPSLDHKVGKVCTGDEKLETLPGSVFELSMSANSYSIYNTVYAVAHALHLMHSSIVKCNVYIDSVNRKHQNHQPWQLPRFLRNLSFNNSAMEEISFDQNGELIAGFDIMNWVVLSNGSVLRVKLGMMDPQASLGKKFTIHEDNVTWPSRFNQTLPISLCNDKCQTGYRRAKKEGKPFCCYNCLPCSKGKISNQKDMDFCSECPADQHPNNEKNGCFPKEITYLTYEEPLGVILVTFALTSSFLTAGVLAIFLKYQDTPIVKANNCNISYLLLLALLLCFLSALLFIGLPNKVTCLLQQTAFGMVFTVAVSCILAKTTIVVLAFVATKPESSMKKWVAKELAYSIVLFCSLIQATICIVWLATFPPFSDSDMHSMTTEVVLQCNEGSATMFYCVLSFMGFLAIVSLCVAFLARKLPDTFNEAKFITFSMLAFCSVWVSFVPTYLSTKGKYMVAVEVFSILTSSISLLGCIFFPKCYIILLKPELNNKSQLGRFKT</sequence>
<dbReference type="Pfam" id="PF01094">
    <property type="entry name" value="ANF_receptor"/>
    <property type="match status" value="1"/>
</dbReference>
<reference evidence="14" key="1">
    <citation type="submission" date="2025-08" db="UniProtKB">
        <authorList>
            <consortium name="RefSeq"/>
        </authorList>
    </citation>
    <scope>IDENTIFICATION</scope>
</reference>
<feature type="transmembrane region" description="Helical" evidence="11">
    <location>
        <begin position="698"/>
        <end position="721"/>
    </location>
</feature>
<dbReference type="InterPro" id="IPR004073">
    <property type="entry name" value="GPCR_3_vmron_rcpt_2"/>
</dbReference>
<dbReference type="Proteomes" id="UP001652642">
    <property type="component" value="Chromosome 6"/>
</dbReference>
<feature type="transmembrane region" description="Helical" evidence="11">
    <location>
        <begin position="777"/>
        <end position="797"/>
    </location>
</feature>
<keyword evidence="6" id="KW-0297">G-protein coupled receptor</keyword>
<keyword evidence="8" id="KW-0675">Receptor</keyword>
<evidence type="ECO:0000256" key="8">
    <source>
        <dbReference type="ARBA" id="ARBA00023170"/>
    </source>
</evidence>
<dbReference type="InterPro" id="IPR028082">
    <property type="entry name" value="Peripla_BP_I"/>
</dbReference>
<evidence type="ECO:0000256" key="6">
    <source>
        <dbReference type="ARBA" id="ARBA00023040"/>
    </source>
</evidence>
<evidence type="ECO:0000256" key="11">
    <source>
        <dbReference type="SAM" id="Phobius"/>
    </source>
</evidence>
<dbReference type="InterPro" id="IPR001828">
    <property type="entry name" value="ANF_lig-bd_rcpt"/>
</dbReference>
<evidence type="ECO:0000256" key="10">
    <source>
        <dbReference type="ARBA" id="ARBA00023224"/>
    </source>
</evidence>
<comment type="subcellular location">
    <subcellularLocation>
        <location evidence="1">Cell membrane</location>
        <topology evidence="1">Multi-pass membrane protein</topology>
    </subcellularLocation>
</comment>